<dbReference type="CDD" id="cd14688">
    <property type="entry name" value="bZIP_YAP"/>
    <property type="match status" value="1"/>
</dbReference>
<evidence type="ECO:0000256" key="2">
    <source>
        <dbReference type="SAM" id="MobiDB-lite"/>
    </source>
</evidence>
<feature type="region of interest" description="Disordered" evidence="2">
    <location>
        <begin position="505"/>
        <end position="532"/>
    </location>
</feature>
<protein>
    <recommendedName>
        <fullName evidence="3">BZIP domain-containing protein</fullName>
    </recommendedName>
</protein>
<dbReference type="InParanoid" id="A0A1Y2GNC4"/>
<organism evidence="4 5">
    <name type="scientific">Lobosporangium transversale</name>
    <dbReference type="NCBI Taxonomy" id="64571"/>
    <lineage>
        <taxon>Eukaryota</taxon>
        <taxon>Fungi</taxon>
        <taxon>Fungi incertae sedis</taxon>
        <taxon>Mucoromycota</taxon>
        <taxon>Mortierellomycotina</taxon>
        <taxon>Mortierellomycetes</taxon>
        <taxon>Mortierellales</taxon>
        <taxon>Mortierellaceae</taxon>
        <taxon>Lobosporangium</taxon>
    </lineage>
</organism>
<reference evidence="4 5" key="1">
    <citation type="submission" date="2016-07" db="EMBL/GenBank/DDBJ databases">
        <title>Pervasive Adenine N6-methylation of Active Genes in Fungi.</title>
        <authorList>
            <consortium name="DOE Joint Genome Institute"/>
            <person name="Mondo S.J."/>
            <person name="Dannebaum R.O."/>
            <person name="Kuo R.C."/>
            <person name="Labutti K."/>
            <person name="Haridas S."/>
            <person name="Kuo A."/>
            <person name="Salamov A."/>
            <person name="Ahrendt S.R."/>
            <person name="Lipzen A."/>
            <person name="Sullivan W."/>
            <person name="Andreopoulos W.B."/>
            <person name="Clum A."/>
            <person name="Lindquist E."/>
            <person name="Daum C."/>
            <person name="Ramamoorthy G.K."/>
            <person name="Gryganskyi A."/>
            <person name="Culley D."/>
            <person name="Magnuson J.K."/>
            <person name="James T.Y."/>
            <person name="O'Malley M.A."/>
            <person name="Stajich J.E."/>
            <person name="Spatafora J.W."/>
            <person name="Visel A."/>
            <person name="Grigoriev I.V."/>
        </authorList>
    </citation>
    <scope>NUCLEOTIDE SEQUENCE [LARGE SCALE GENOMIC DNA]</scope>
    <source>
        <strain evidence="4 5">NRRL 3116</strain>
    </source>
</reference>
<dbReference type="InterPro" id="IPR004827">
    <property type="entry name" value="bZIP"/>
</dbReference>
<dbReference type="SUPFAM" id="SSF57959">
    <property type="entry name" value="Leucine zipper domain"/>
    <property type="match status" value="1"/>
</dbReference>
<feature type="compositionally biased region" description="Polar residues" evidence="2">
    <location>
        <begin position="122"/>
        <end position="135"/>
    </location>
</feature>
<keyword evidence="1" id="KW-0175">Coiled coil</keyword>
<comment type="caution">
    <text evidence="4">The sequence shown here is derived from an EMBL/GenBank/DDBJ whole genome shotgun (WGS) entry which is preliminary data.</text>
</comment>
<keyword evidence="5" id="KW-1185">Reference proteome</keyword>
<evidence type="ECO:0000259" key="3">
    <source>
        <dbReference type="PROSITE" id="PS00036"/>
    </source>
</evidence>
<feature type="compositionally biased region" description="Low complexity" evidence="2">
    <location>
        <begin position="357"/>
        <end position="374"/>
    </location>
</feature>
<dbReference type="GeneID" id="33565891"/>
<feature type="compositionally biased region" description="Low complexity" evidence="2">
    <location>
        <begin position="308"/>
        <end position="324"/>
    </location>
</feature>
<feature type="compositionally biased region" description="Acidic residues" evidence="2">
    <location>
        <begin position="510"/>
        <end position="519"/>
    </location>
</feature>
<dbReference type="AlphaFoldDB" id="A0A1Y2GNC4"/>
<proteinExistence type="predicted"/>
<evidence type="ECO:0000313" key="4">
    <source>
        <dbReference type="EMBL" id="ORZ16683.1"/>
    </source>
</evidence>
<evidence type="ECO:0000256" key="1">
    <source>
        <dbReference type="SAM" id="Coils"/>
    </source>
</evidence>
<feature type="region of interest" description="Disordered" evidence="2">
    <location>
        <begin position="289"/>
        <end position="397"/>
    </location>
</feature>
<feature type="region of interest" description="Disordered" evidence="2">
    <location>
        <begin position="115"/>
        <end position="135"/>
    </location>
</feature>
<feature type="compositionally biased region" description="Polar residues" evidence="2">
    <location>
        <begin position="522"/>
        <end position="532"/>
    </location>
</feature>
<dbReference type="OrthoDB" id="2447166at2759"/>
<dbReference type="Pfam" id="PF00170">
    <property type="entry name" value="bZIP_1"/>
    <property type="match status" value="1"/>
</dbReference>
<name>A0A1Y2GNC4_9FUNG</name>
<accession>A0A1Y2GNC4</accession>
<sequence>MLQSVMVYQNNNDFFHMQPSMLDDNMTKLINSDQVENYIASASTSPVQGYVMAPSFPQQQHQNQRQHQLQQYPVSSIVSHSAPSSPPYAIIKTEEIPQQPNMDYLQLFPNTFDLSSPSSSSVQQDQHILPSQRSQTMHYADTTLFQQQRQRHQRQQQKHHEQLRMQQLQQQMLYETSHSTTTSMAIPATSSMMSSIISADTSSSSLFAPSAITTSSPFFNPSTLAHDDSFSRQNTYTPSAHPAAPKRKLERQPSPQHSVDAAAAVVNSSAISSEDATAFVTMKKTSAATANLAGRPSTSSRLDKVKTTRSTKVTKSSTLSSSPSFNPDMIESETKAHSPKKIAKKIADSRESSEQPETNATITTTTSATNETTTRAPSHTGNVTHPRRAAQNRAAQRTFRNRRKAYIKELEQKVNEIDRTREMMEAIHLENQEVRRRLQIIESFASQNGLSMPTFPPLVPFSITSNEFAVNVTDMTGNGNGNISSSSSNGIMIMNNNNNNLMGGMMLSSNDEDDEDDMSDSFLPSNNNYQHV</sequence>
<dbReference type="GO" id="GO:0003700">
    <property type="term" value="F:DNA-binding transcription factor activity"/>
    <property type="evidence" value="ECO:0007669"/>
    <property type="project" value="InterPro"/>
</dbReference>
<feature type="domain" description="BZIP" evidence="3">
    <location>
        <begin position="387"/>
        <end position="402"/>
    </location>
</feature>
<dbReference type="Gene3D" id="1.20.5.170">
    <property type="match status" value="1"/>
</dbReference>
<dbReference type="InterPro" id="IPR046347">
    <property type="entry name" value="bZIP_sf"/>
</dbReference>
<gene>
    <name evidence="4" type="ORF">BCR41DRAFT_352956</name>
</gene>
<feature type="coiled-coil region" evidence="1">
    <location>
        <begin position="403"/>
        <end position="437"/>
    </location>
</feature>
<dbReference type="PROSITE" id="PS00036">
    <property type="entry name" value="BZIP_BASIC"/>
    <property type="match status" value="1"/>
</dbReference>
<dbReference type="RefSeq" id="XP_021881618.1">
    <property type="nucleotide sequence ID" value="XM_022024047.1"/>
</dbReference>
<dbReference type="EMBL" id="MCFF01000017">
    <property type="protein sequence ID" value="ORZ16683.1"/>
    <property type="molecule type" value="Genomic_DNA"/>
</dbReference>
<feature type="region of interest" description="Disordered" evidence="2">
    <location>
        <begin position="224"/>
        <end position="260"/>
    </location>
</feature>
<evidence type="ECO:0000313" key="5">
    <source>
        <dbReference type="Proteomes" id="UP000193648"/>
    </source>
</evidence>
<dbReference type="Proteomes" id="UP000193648">
    <property type="component" value="Unassembled WGS sequence"/>
</dbReference>
<dbReference type="STRING" id="64571.A0A1Y2GNC4"/>